<dbReference type="AlphaFoldDB" id="A0A0E9W8E6"/>
<dbReference type="EMBL" id="GBXM01021991">
    <property type="protein sequence ID" value="JAH86586.1"/>
    <property type="molecule type" value="Transcribed_RNA"/>
</dbReference>
<sequence>MADSVLYLCCYQCVWCRFLHPVWEGRGPTLGCQQAPFPPELNDIVSCSQLSVILRSVVKVTQ</sequence>
<organism evidence="1">
    <name type="scientific">Anguilla anguilla</name>
    <name type="common">European freshwater eel</name>
    <name type="synonym">Muraena anguilla</name>
    <dbReference type="NCBI Taxonomy" id="7936"/>
    <lineage>
        <taxon>Eukaryota</taxon>
        <taxon>Metazoa</taxon>
        <taxon>Chordata</taxon>
        <taxon>Craniata</taxon>
        <taxon>Vertebrata</taxon>
        <taxon>Euteleostomi</taxon>
        <taxon>Actinopterygii</taxon>
        <taxon>Neopterygii</taxon>
        <taxon>Teleostei</taxon>
        <taxon>Anguilliformes</taxon>
        <taxon>Anguillidae</taxon>
        <taxon>Anguilla</taxon>
    </lineage>
</organism>
<proteinExistence type="predicted"/>
<protein>
    <submittedName>
        <fullName evidence="1">Uncharacterized protein</fullName>
    </submittedName>
</protein>
<reference evidence="1" key="2">
    <citation type="journal article" date="2015" name="Fish Shellfish Immunol.">
        <title>Early steps in the European eel (Anguilla anguilla)-Vibrio vulnificus interaction in the gills: Role of the RtxA13 toxin.</title>
        <authorList>
            <person name="Callol A."/>
            <person name="Pajuelo D."/>
            <person name="Ebbesson L."/>
            <person name="Teles M."/>
            <person name="MacKenzie S."/>
            <person name="Amaro C."/>
        </authorList>
    </citation>
    <scope>NUCLEOTIDE SEQUENCE</scope>
</reference>
<reference evidence="1" key="1">
    <citation type="submission" date="2014-11" db="EMBL/GenBank/DDBJ databases">
        <authorList>
            <person name="Amaro Gonzalez C."/>
        </authorList>
    </citation>
    <scope>NUCLEOTIDE SEQUENCE</scope>
</reference>
<name>A0A0E9W8E6_ANGAN</name>
<evidence type="ECO:0000313" key="1">
    <source>
        <dbReference type="EMBL" id="JAH86586.1"/>
    </source>
</evidence>
<accession>A0A0E9W8E6</accession>